<organism evidence="2 3">
    <name type="scientific">Mycobacteroides franklinii</name>
    <dbReference type="NCBI Taxonomy" id="948102"/>
    <lineage>
        <taxon>Bacteria</taxon>
        <taxon>Bacillati</taxon>
        <taxon>Actinomycetota</taxon>
        <taxon>Actinomycetes</taxon>
        <taxon>Mycobacteriales</taxon>
        <taxon>Mycobacteriaceae</taxon>
        <taxon>Mycobacteroides</taxon>
    </lineage>
</organism>
<evidence type="ECO:0000256" key="1">
    <source>
        <dbReference type="SAM" id="SignalP"/>
    </source>
</evidence>
<protein>
    <recommendedName>
        <fullName evidence="4">Hemophore-related protein</fullName>
    </recommendedName>
</protein>
<dbReference type="RefSeq" id="WP_133052603.1">
    <property type="nucleotide sequence ID" value="NZ_MAFQ01000010.1"/>
</dbReference>
<evidence type="ECO:0000313" key="3">
    <source>
        <dbReference type="Proteomes" id="UP000295627"/>
    </source>
</evidence>
<feature type="chain" id="PRO_5020605355" description="Hemophore-related protein" evidence="1">
    <location>
        <begin position="34"/>
        <end position="127"/>
    </location>
</feature>
<keyword evidence="1" id="KW-0732">Signal</keyword>
<feature type="signal peptide" evidence="1">
    <location>
        <begin position="1"/>
        <end position="33"/>
    </location>
</feature>
<comment type="caution">
    <text evidence="2">The sequence shown here is derived from an EMBL/GenBank/DDBJ whole genome shotgun (WGS) entry which is preliminary data.</text>
</comment>
<dbReference type="AlphaFoldDB" id="A0A4R5P8M5"/>
<sequence>MKGISKGSRGLLEVSMAAGLSCFAVAVAGQAHADDLNTTTCSEQQVMSSLQQNDPLIWRKISRDPKLENELRLGLAGVLAAPSGQRQQQLNAFEETLGHQQWTGISDDIMSSSSGPVGRAVNNCHNY</sequence>
<dbReference type="Proteomes" id="UP000295627">
    <property type="component" value="Unassembled WGS sequence"/>
</dbReference>
<proteinExistence type="predicted"/>
<accession>A0A4R5P8M5</accession>
<evidence type="ECO:0008006" key="4">
    <source>
        <dbReference type="Google" id="ProtNLM"/>
    </source>
</evidence>
<dbReference type="EMBL" id="RXLR01000017">
    <property type="protein sequence ID" value="TDH20142.1"/>
    <property type="molecule type" value="Genomic_DNA"/>
</dbReference>
<evidence type="ECO:0000313" key="2">
    <source>
        <dbReference type="EMBL" id="TDH20142.1"/>
    </source>
</evidence>
<reference evidence="2 3" key="1">
    <citation type="journal article" date="2019" name="Sci. Rep.">
        <title>Extended insight into the Mycobacterium chelonae-abscessus complex through whole genome sequencing of Mycobacterium salmoniphilum outbreak and Mycobacterium salmoniphilum-like strains.</title>
        <authorList>
            <person name="Behra P.R.K."/>
            <person name="Das S."/>
            <person name="Pettersson B.M.F."/>
            <person name="Shirreff L."/>
            <person name="DuCote T."/>
            <person name="Jacobsson K.G."/>
            <person name="Ennis D.G."/>
            <person name="Kirsebom L.A."/>
        </authorList>
    </citation>
    <scope>NUCLEOTIDE SEQUENCE [LARGE SCALE GENOMIC DNA]</scope>
    <source>
        <strain evidence="2 3">DSM 45524</strain>
    </source>
</reference>
<gene>
    <name evidence="2" type="ORF">EJ571_15185</name>
</gene>
<name>A0A4R5P8M5_9MYCO</name>